<dbReference type="Gene3D" id="3.40.50.150">
    <property type="entry name" value="Vaccinia Virus protein VP39"/>
    <property type="match status" value="1"/>
</dbReference>
<evidence type="ECO:0000256" key="1">
    <source>
        <dbReference type="ARBA" id="ARBA00000903"/>
    </source>
</evidence>
<reference evidence="9" key="2">
    <citation type="submission" date="2025-08" db="UniProtKB">
        <authorList>
            <consortium name="Ensembl"/>
        </authorList>
    </citation>
    <scope>IDENTIFICATION</scope>
</reference>
<keyword evidence="10" id="KW-1185">Reference proteome</keyword>
<dbReference type="InterPro" id="IPR008854">
    <property type="entry name" value="TPMT"/>
</dbReference>
<protein>
    <recommendedName>
        <fullName evidence="4">thiopurine S-methyltransferase</fullName>
        <ecNumber evidence="4">2.1.1.67</ecNumber>
    </recommendedName>
</protein>
<keyword evidence="8" id="KW-0949">S-adenosyl-L-methionine</keyword>
<evidence type="ECO:0000256" key="3">
    <source>
        <dbReference type="ARBA" id="ARBA00008145"/>
    </source>
</evidence>
<dbReference type="FunFam" id="3.40.50.150:FF:000101">
    <property type="entry name" value="Thiopurine S-methyltransferase"/>
    <property type="match status" value="1"/>
</dbReference>
<organism evidence="9 10">
    <name type="scientific">Ficedula albicollis</name>
    <name type="common">Collared flycatcher</name>
    <name type="synonym">Muscicapa albicollis</name>
    <dbReference type="NCBI Taxonomy" id="59894"/>
    <lineage>
        <taxon>Eukaryota</taxon>
        <taxon>Metazoa</taxon>
        <taxon>Chordata</taxon>
        <taxon>Craniata</taxon>
        <taxon>Vertebrata</taxon>
        <taxon>Euteleostomi</taxon>
        <taxon>Archelosauria</taxon>
        <taxon>Archosauria</taxon>
        <taxon>Dinosauria</taxon>
        <taxon>Saurischia</taxon>
        <taxon>Theropoda</taxon>
        <taxon>Coelurosauria</taxon>
        <taxon>Aves</taxon>
        <taxon>Neognathae</taxon>
        <taxon>Neoaves</taxon>
        <taxon>Telluraves</taxon>
        <taxon>Australaves</taxon>
        <taxon>Passeriformes</taxon>
        <taxon>Muscicapidae</taxon>
        <taxon>Ficedula</taxon>
    </lineage>
</organism>
<evidence type="ECO:0000256" key="4">
    <source>
        <dbReference type="ARBA" id="ARBA00011905"/>
    </source>
</evidence>
<dbReference type="InterPro" id="IPR029063">
    <property type="entry name" value="SAM-dependent_MTases_sf"/>
</dbReference>
<evidence type="ECO:0000256" key="8">
    <source>
        <dbReference type="ARBA" id="ARBA00022691"/>
    </source>
</evidence>
<proteinExistence type="inferred from homology"/>
<accession>A0A803V3I8</accession>
<dbReference type="GO" id="GO:0008119">
    <property type="term" value="F:thiopurine S-methyltransferase activity"/>
    <property type="evidence" value="ECO:0007669"/>
    <property type="project" value="UniProtKB-EC"/>
</dbReference>
<reference evidence="9 10" key="1">
    <citation type="journal article" date="2012" name="Nature">
        <title>The genomic landscape of species divergence in Ficedula flycatchers.</title>
        <authorList>
            <person name="Ellegren H."/>
            <person name="Smeds L."/>
            <person name="Burri R."/>
            <person name="Olason P.I."/>
            <person name="Backstrom N."/>
            <person name="Kawakami T."/>
            <person name="Kunstner A."/>
            <person name="Makinen H."/>
            <person name="Nadachowska-Brzyska K."/>
            <person name="Qvarnstrom A."/>
            <person name="Uebbing S."/>
            <person name="Wolf J.B."/>
        </authorList>
    </citation>
    <scope>NUCLEOTIDE SEQUENCE [LARGE SCALE GENOMIC DNA]</scope>
</reference>
<gene>
    <name evidence="9" type="primary">TPMT</name>
</gene>
<dbReference type="PANTHER" id="PTHR10259">
    <property type="entry name" value="THIOPURINE S-METHYLTRANSFERASE"/>
    <property type="match status" value="1"/>
</dbReference>
<dbReference type="HAMAP" id="MF_00812">
    <property type="entry name" value="Thiopur_methtran"/>
    <property type="match status" value="1"/>
</dbReference>
<dbReference type="Ensembl" id="ENSFALT00000026554.1">
    <property type="protein sequence ID" value="ENSFALP00000017294.1"/>
    <property type="gene ID" value="ENSFALG00000013492.2"/>
</dbReference>
<dbReference type="GO" id="GO:0032259">
    <property type="term" value="P:methylation"/>
    <property type="evidence" value="ECO:0007669"/>
    <property type="project" value="UniProtKB-KW"/>
</dbReference>
<evidence type="ECO:0000256" key="6">
    <source>
        <dbReference type="ARBA" id="ARBA00022603"/>
    </source>
</evidence>
<dbReference type="GeneTree" id="ENSGT00390000016823"/>
<keyword evidence="7" id="KW-0808">Transferase</keyword>
<evidence type="ECO:0000256" key="7">
    <source>
        <dbReference type="ARBA" id="ARBA00022679"/>
    </source>
</evidence>
<sequence length="381" mass="42367">MERHQNLKSRLPLYCSFGGLQLSKEPHFDDHQMITVCCCCGTFLTKKLQAFPGDMDHSADASGLLEGSDIGSQKERVVTEEEWLQKWEMGNIGFHKEQRHPLLQKYLDVLLNGRSGLRIFFPLCGKAVEMKWLADMGHTVVGVEVSEQAVKEFFSDHSLPYCEEPVPEISGAKMFQSTSGNISLYCCSIYDLSSSIVGKFDGVWDRGALVAVNPCDRQRYASLMISLVEKNSSYLLVTVSYDPNKHKGPPFYVPESEIKSLFGNCCEIRCLEKVDDFSERHRQWGLDYFLELLLVDAVCLALCNSSSSASSPGSVAAVVQTLFSGTLALHQAGQREEGSCCKLVLSIPVNSCQVKSWQRVGKARQQLSRGNYHPARNAGGK</sequence>
<dbReference type="PANTHER" id="PTHR10259:SF11">
    <property type="entry name" value="THIOPURINE S-METHYLTRANSFERASE"/>
    <property type="match status" value="1"/>
</dbReference>
<dbReference type="EC" id="2.1.1.67" evidence="4"/>
<reference evidence="9" key="3">
    <citation type="submission" date="2025-09" db="UniProtKB">
        <authorList>
            <consortium name="Ensembl"/>
        </authorList>
    </citation>
    <scope>IDENTIFICATION</scope>
</reference>
<keyword evidence="5" id="KW-0963">Cytoplasm</keyword>
<dbReference type="Pfam" id="PF05724">
    <property type="entry name" value="TPMT"/>
    <property type="match status" value="1"/>
</dbReference>
<comment type="catalytic activity">
    <reaction evidence="1">
        <text>S-adenosyl-L-methionine + a thiopurine = S-adenosyl-L-homocysteine + a thiopurine S-methylether.</text>
        <dbReference type="EC" id="2.1.1.67"/>
    </reaction>
</comment>
<comment type="similarity">
    <text evidence="3">Belongs to the class I-like SAM-binding methyltransferase superfamily. TPMT family.</text>
</comment>
<dbReference type="InterPro" id="IPR025835">
    <property type="entry name" value="Thiopurine_S-MeTrfase"/>
</dbReference>
<dbReference type="AlphaFoldDB" id="A0A803V3I8"/>
<dbReference type="GO" id="GO:0005737">
    <property type="term" value="C:cytoplasm"/>
    <property type="evidence" value="ECO:0007669"/>
    <property type="project" value="UniProtKB-SubCell"/>
</dbReference>
<evidence type="ECO:0000256" key="2">
    <source>
        <dbReference type="ARBA" id="ARBA00004496"/>
    </source>
</evidence>
<evidence type="ECO:0000313" key="9">
    <source>
        <dbReference type="Ensembl" id="ENSFALP00000017294.1"/>
    </source>
</evidence>
<dbReference type="PROSITE" id="PS51585">
    <property type="entry name" value="SAM_MT_TPMT"/>
    <property type="match status" value="1"/>
</dbReference>
<dbReference type="Proteomes" id="UP000016665">
    <property type="component" value="Chromosome 2"/>
</dbReference>
<evidence type="ECO:0000256" key="5">
    <source>
        <dbReference type="ARBA" id="ARBA00022490"/>
    </source>
</evidence>
<keyword evidence="6" id="KW-0489">Methyltransferase</keyword>
<evidence type="ECO:0000313" key="10">
    <source>
        <dbReference type="Proteomes" id="UP000016665"/>
    </source>
</evidence>
<dbReference type="SUPFAM" id="SSF53335">
    <property type="entry name" value="S-adenosyl-L-methionine-dependent methyltransferases"/>
    <property type="match status" value="1"/>
</dbReference>
<comment type="subcellular location">
    <subcellularLocation>
        <location evidence="2">Cytoplasm</location>
    </subcellularLocation>
</comment>
<name>A0A803V3I8_FICAL</name>